<feature type="region of interest" description="Disordered" evidence="13">
    <location>
        <begin position="385"/>
        <end position="478"/>
    </location>
</feature>
<organism evidence="15 16">
    <name type="scientific">Clathrus columnatus</name>
    <dbReference type="NCBI Taxonomy" id="1419009"/>
    <lineage>
        <taxon>Eukaryota</taxon>
        <taxon>Fungi</taxon>
        <taxon>Dikarya</taxon>
        <taxon>Basidiomycota</taxon>
        <taxon>Agaricomycotina</taxon>
        <taxon>Agaricomycetes</taxon>
        <taxon>Phallomycetidae</taxon>
        <taxon>Phallales</taxon>
        <taxon>Clathraceae</taxon>
        <taxon>Clathrus</taxon>
    </lineage>
</organism>
<dbReference type="InterPro" id="IPR036866">
    <property type="entry name" value="RibonucZ/Hydroxyglut_hydro"/>
</dbReference>
<feature type="compositionally biased region" description="Acidic residues" evidence="13">
    <location>
        <begin position="385"/>
        <end position="395"/>
    </location>
</feature>
<keyword evidence="6" id="KW-0378">Hydrolase</keyword>
<evidence type="ECO:0000256" key="9">
    <source>
        <dbReference type="ARBA" id="ARBA00023204"/>
    </source>
</evidence>
<keyword evidence="8" id="KW-0233">DNA recombination</keyword>
<evidence type="ECO:0000256" key="2">
    <source>
        <dbReference type="ARBA" id="ARBA00010304"/>
    </source>
</evidence>
<dbReference type="SUPFAM" id="SSF56281">
    <property type="entry name" value="Metallo-hydrolase/oxidoreductase"/>
    <property type="match status" value="1"/>
</dbReference>
<keyword evidence="5" id="KW-0227">DNA damage</keyword>
<dbReference type="PANTHER" id="PTHR23240:SF8">
    <property type="entry name" value="PROTEIN ARTEMIS"/>
    <property type="match status" value="1"/>
</dbReference>
<feature type="compositionally biased region" description="Polar residues" evidence="13">
    <location>
        <begin position="425"/>
        <end position="455"/>
    </location>
</feature>
<proteinExistence type="inferred from homology"/>
<dbReference type="GO" id="GO:0035312">
    <property type="term" value="F:5'-3' DNA exonuclease activity"/>
    <property type="evidence" value="ECO:0007669"/>
    <property type="project" value="TreeGrafter"/>
</dbReference>
<evidence type="ECO:0000256" key="13">
    <source>
        <dbReference type="SAM" id="MobiDB-lite"/>
    </source>
</evidence>
<name>A0AAV5ANG9_9AGAM</name>
<keyword evidence="10" id="KW-0539">Nucleus</keyword>
<keyword evidence="3" id="KW-0540">Nuclease</keyword>
<evidence type="ECO:0000256" key="3">
    <source>
        <dbReference type="ARBA" id="ARBA00022722"/>
    </source>
</evidence>
<comment type="similarity">
    <text evidence="2">Belongs to the DNA repair metallo-beta-lactamase (DRMBL) family.</text>
</comment>
<dbReference type="AlphaFoldDB" id="A0AAV5ANG9"/>
<keyword evidence="9" id="KW-0234">DNA repair</keyword>
<dbReference type="PANTHER" id="PTHR23240">
    <property type="entry name" value="DNA CROSS-LINK REPAIR PROTEIN PSO2/SNM1-RELATED"/>
    <property type="match status" value="1"/>
</dbReference>
<dbReference type="InterPro" id="IPR011084">
    <property type="entry name" value="DRMBL"/>
</dbReference>
<dbReference type="GO" id="GO:0036297">
    <property type="term" value="P:interstrand cross-link repair"/>
    <property type="evidence" value="ECO:0007669"/>
    <property type="project" value="TreeGrafter"/>
</dbReference>
<evidence type="ECO:0000256" key="4">
    <source>
        <dbReference type="ARBA" id="ARBA00022759"/>
    </source>
</evidence>
<dbReference type="GO" id="GO:0004519">
    <property type="term" value="F:endonuclease activity"/>
    <property type="evidence" value="ECO:0007669"/>
    <property type="project" value="UniProtKB-KW"/>
</dbReference>
<feature type="compositionally biased region" description="Low complexity" evidence="13">
    <location>
        <begin position="408"/>
        <end position="417"/>
    </location>
</feature>
<dbReference type="Proteomes" id="UP001050691">
    <property type="component" value="Unassembled WGS sequence"/>
</dbReference>
<evidence type="ECO:0000256" key="7">
    <source>
        <dbReference type="ARBA" id="ARBA00022839"/>
    </source>
</evidence>
<dbReference type="GO" id="GO:0006310">
    <property type="term" value="P:DNA recombination"/>
    <property type="evidence" value="ECO:0007669"/>
    <property type="project" value="UniProtKB-KW"/>
</dbReference>
<evidence type="ECO:0000256" key="8">
    <source>
        <dbReference type="ARBA" id="ARBA00023172"/>
    </source>
</evidence>
<sequence length="732" mass="81226">MLLNNEPANERIAFDNGAKSAMTKPYAHLKIDENKKGVYARDLLASNPFPDNNRSLPLNTPTRIELSNDVAVTLTLLDANHCPGSVMFLIEGPEGNILHTGDMRAEPAFLASLSRNPLLQPYIRPSVSFSDSIDLSPEKPMRRLDAIYLDTACLLSHHDLLSKVRVPDHFLRALLTCDPDVTRFHACERFNRCELVGAGPSDVVYVNPVTLSRSKWQAYYAKTIASFERGEHVNNLLCPLSRHSSLPELRNFVGLFKPKLIVPNFLNPTLGNFDWACMPKMFSGCLADDGELSIRSNMRLAGVHIDLDYITPSEESEIIEVGIELDNVVGDGAEGLAKQWTGSEGFTQSPSGRLFVQMKNFLGPHGQLLLAEHLSSLSMRELDHDSDDLDEENDEARERTARLLFAPSSRSSSSMGSRRTRGQSVTLQSPWSFSQLYTTPSRPRNKKLTNNTTSPGPLRPAEEPSSFSDEISPPCDENPNKSFRSFYDIVPFKKSSPLSSSKSLTTVFVHPPFAPSPNGLASPFSTPSRGRGNTNNRIFLRLPLASPSLSPSPGQVSRHFSQPNLSPTLLPPSNGLNRLQILNDLQSSPLLEMTKVSKRILSPSPNERSNSWKRPKLDALLEAEESPLHSLTITKSHNEDTKQDIVLSSTSNTKTYIISILKPLAISIAEKQRRTLAKAKQAEIRKKLLRALPKEQIPQHVLQKIEKRRRKPKVTQKERGVPIVATGLEGIG</sequence>
<evidence type="ECO:0000313" key="16">
    <source>
        <dbReference type="Proteomes" id="UP001050691"/>
    </source>
</evidence>
<evidence type="ECO:0000256" key="12">
    <source>
        <dbReference type="ARBA" id="ARBA00042677"/>
    </source>
</evidence>
<evidence type="ECO:0000259" key="14">
    <source>
        <dbReference type="Pfam" id="PF07522"/>
    </source>
</evidence>
<evidence type="ECO:0000256" key="11">
    <source>
        <dbReference type="ARBA" id="ARBA00039759"/>
    </source>
</evidence>
<comment type="caution">
    <text evidence="15">The sequence shown here is derived from an EMBL/GenBank/DDBJ whole genome shotgun (WGS) entry which is preliminary data.</text>
</comment>
<dbReference type="Gene3D" id="3.60.15.10">
    <property type="entry name" value="Ribonuclease Z/Hydroxyacylglutathione hydrolase-like"/>
    <property type="match status" value="1"/>
</dbReference>
<dbReference type="GO" id="GO:0006303">
    <property type="term" value="P:double-strand break repair via nonhomologous end joining"/>
    <property type="evidence" value="ECO:0007669"/>
    <property type="project" value="TreeGrafter"/>
</dbReference>
<reference evidence="15" key="1">
    <citation type="submission" date="2021-10" db="EMBL/GenBank/DDBJ databases">
        <title>De novo Genome Assembly of Clathrus columnatus (Basidiomycota, Fungi) Using Illumina and Nanopore Sequence Data.</title>
        <authorList>
            <person name="Ogiso-Tanaka E."/>
            <person name="Itagaki H."/>
            <person name="Hosoya T."/>
            <person name="Hosaka K."/>
        </authorList>
    </citation>
    <scope>NUCLEOTIDE SEQUENCE</scope>
    <source>
        <strain evidence="15">MO-923</strain>
    </source>
</reference>
<evidence type="ECO:0000256" key="1">
    <source>
        <dbReference type="ARBA" id="ARBA00004123"/>
    </source>
</evidence>
<dbReference type="GO" id="GO:0005634">
    <property type="term" value="C:nucleus"/>
    <property type="evidence" value="ECO:0007669"/>
    <property type="project" value="UniProtKB-SubCell"/>
</dbReference>
<keyword evidence="7" id="KW-0269">Exonuclease</keyword>
<gene>
    <name evidence="15" type="ORF">Clacol_007719</name>
</gene>
<comment type="subcellular location">
    <subcellularLocation>
        <location evidence="1">Nucleus</location>
    </subcellularLocation>
</comment>
<keyword evidence="4" id="KW-0255">Endonuclease</keyword>
<dbReference type="EMBL" id="BPWL01000008">
    <property type="protein sequence ID" value="GJJ13465.1"/>
    <property type="molecule type" value="Genomic_DNA"/>
</dbReference>
<evidence type="ECO:0000313" key="15">
    <source>
        <dbReference type="EMBL" id="GJJ13465.1"/>
    </source>
</evidence>
<feature type="domain" description="DNA repair metallo-beta-lactamase" evidence="14">
    <location>
        <begin position="174"/>
        <end position="264"/>
    </location>
</feature>
<evidence type="ECO:0000256" key="5">
    <source>
        <dbReference type="ARBA" id="ARBA00022763"/>
    </source>
</evidence>
<dbReference type="GO" id="GO:0000723">
    <property type="term" value="P:telomere maintenance"/>
    <property type="evidence" value="ECO:0007669"/>
    <property type="project" value="TreeGrafter"/>
</dbReference>
<accession>A0AAV5ANG9</accession>
<evidence type="ECO:0000256" key="10">
    <source>
        <dbReference type="ARBA" id="ARBA00023242"/>
    </source>
</evidence>
<dbReference type="Pfam" id="PF07522">
    <property type="entry name" value="DRMBL"/>
    <property type="match status" value="1"/>
</dbReference>
<evidence type="ECO:0000256" key="6">
    <source>
        <dbReference type="ARBA" id="ARBA00022801"/>
    </source>
</evidence>
<dbReference type="GO" id="GO:0003684">
    <property type="term" value="F:damaged DNA binding"/>
    <property type="evidence" value="ECO:0007669"/>
    <property type="project" value="TreeGrafter"/>
</dbReference>
<protein>
    <recommendedName>
        <fullName evidence="11">Protein artemis</fullName>
    </recommendedName>
    <alternativeName>
        <fullName evidence="12">DNA cross-link repair 1C protein</fullName>
    </alternativeName>
</protein>
<keyword evidence="16" id="KW-1185">Reference proteome</keyword>